<feature type="compositionally biased region" description="Basic and acidic residues" evidence="1">
    <location>
        <begin position="492"/>
        <end position="501"/>
    </location>
</feature>
<comment type="caution">
    <text evidence="2">The sequence shown here is derived from an EMBL/GenBank/DDBJ whole genome shotgun (WGS) entry which is preliminary data.</text>
</comment>
<organism evidence="2 3">
    <name type="scientific">Heterodermia speciosa</name>
    <dbReference type="NCBI Taxonomy" id="116794"/>
    <lineage>
        <taxon>Eukaryota</taxon>
        <taxon>Fungi</taxon>
        <taxon>Dikarya</taxon>
        <taxon>Ascomycota</taxon>
        <taxon>Pezizomycotina</taxon>
        <taxon>Lecanoromycetes</taxon>
        <taxon>OSLEUM clade</taxon>
        <taxon>Lecanoromycetidae</taxon>
        <taxon>Caliciales</taxon>
        <taxon>Physciaceae</taxon>
        <taxon>Heterodermia</taxon>
    </lineage>
</organism>
<gene>
    <name evidence="2" type="ORF">HETSPECPRED_000220</name>
</gene>
<feature type="compositionally biased region" description="Basic and acidic residues" evidence="1">
    <location>
        <begin position="208"/>
        <end position="222"/>
    </location>
</feature>
<dbReference type="AlphaFoldDB" id="A0A8H3EHZ1"/>
<feature type="region of interest" description="Disordered" evidence="1">
    <location>
        <begin position="429"/>
        <end position="659"/>
    </location>
</feature>
<reference evidence="2" key="1">
    <citation type="submission" date="2021-03" db="EMBL/GenBank/DDBJ databases">
        <authorList>
            <person name="Tagirdzhanova G."/>
        </authorList>
    </citation>
    <scope>NUCLEOTIDE SEQUENCE</scope>
</reference>
<feature type="compositionally biased region" description="Basic and acidic residues" evidence="1">
    <location>
        <begin position="545"/>
        <end position="644"/>
    </location>
</feature>
<feature type="compositionally biased region" description="Polar residues" evidence="1">
    <location>
        <begin position="532"/>
        <end position="542"/>
    </location>
</feature>
<dbReference type="OrthoDB" id="5422014at2759"/>
<feature type="compositionally biased region" description="Basic and acidic residues" evidence="1">
    <location>
        <begin position="469"/>
        <end position="483"/>
    </location>
</feature>
<evidence type="ECO:0000313" key="2">
    <source>
        <dbReference type="EMBL" id="CAF9903336.1"/>
    </source>
</evidence>
<proteinExistence type="predicted"/>
<evidence type="ECO:0000256" key="1">
    <source>
        <dbReference type="SAM" id="MobiDB-lite"/>
    </source>
</evidence>
<keyword evidence="3" id="KW-1185">Reference proteome</keyword>
<evidence type="ECO:0000313" key="3">
    <source>
        <dbReference type="Proteomes" id="UP000664521"/>
    </source>
</evidence>
<sequence>MALPISPLEIFEVAKFAYDLWKSCKASEGEFEQLGKEVLGMRTIVELVYIECEDDESIINLIDNKEIIRKKLGVYIRNCEQALKSVAHLLKRYEAMSAWDRISWSLWGRAEIASLESNLSSFATQLDSYLQKLELKGIALVNRNVGLAEKNIVSRIGRLEDLLEHFNGDGKAAVTEIMQERQKCGASQKDRKRVTTVMLDYVQEMCQENDKKQRPRTPDPPRGRPQKNGNNLEVPKEKKRALSANSSSNPAGKVNRFSPKADKAKKPNCTLECWLIQRKSAHALFATFELSEKEIQCRGQWKLREMAEQFNGLPESDRLDNKHGLVNWVLKDRNKKDKDADFRWYPHAAKIERKADLLLGMGIEEQAMVIIKRQMTPSAQKVADEKAAALAEKAAKQAKVEKKAREAKAAEAALKREKKEQAAKIKALEEANRKFKMPQAESKVPGQDKSKEKATDGVGAPGDSATPSTKDKSRQRDVVKDSKISTPGADDESTKVKDQATKGKNTSGKASRKHHKEEKVKSEPTFMAVISGQESGASTATIETDTIKEDKKKHKKEVETKDKKEAGKKDKKDVETKNKEAGKKDKKEVDTKDKKVVEKKDKKEAEKTDKKEVETKDKKEAGKKDKKVETKDKEAEKPDRKGKAVADASTPQVKQGRKDAEIQALKDENARLKSALQEAGSQV</sequence>
<dbReference type="Proteomes" id="UP000664521">
    <property type="component" value="Unassembled WGS sequence"/>
</dbReference>
<protein>
    <submittedName>
        <fullName evidence="2">Uncharacterized protein</fullName>
    </submittedName>
</protein>
<name>A0A8H3EHZ1_9LECA</name>
<feature type="compositionally biased region" description="Basic and acidic residues" evidence="1">
    <location>
        <begin position="446"/>
        <end position="455"/>
    </location>
</feature>
<feature type="region of interest" description="Disordered" evidence="1">
    <location>
        <begin position="206"/>
        <end position="263"/>
    </location>
</feature>
<dbReference type="EMBL" id="CAJPDS010000001">
    <property type="protein sequence ID" value="CAF9903336.1"/>
    <property type="molecule type" value="Genomic_DNA"/>
</dbReference>
<accession>A0A8H3EHZ1</accession>